<sequence>MAILLPPGATAETQDGMDGGVLIPEDFVLPAAHSDSGHIAPLLSACKADRRDQSRPWIQVRPKSHHQVDPVTDTAMALRGPRPALLLPHILLSGSLGLIGERNKYEQFKRKHVDFPKTSNTHGKTYCNYMMKERNMTNDTYCKPVNTFIHDTEQAIKAICKEKGILVKDNIYKSNTTFKLTICKLKSQNGQSCTYEEEEETSMICVGCNEKHLPVHFENMTLAASMSLEKIQTQLGRTSTGLPRTHMERKQGAALKPQLGPES</sequence>
<evidence type="ECO:0000256" key="7">
    <source>
        <dbReference type="ARBA" id="ARBA00023157"/>
    </source>
</evidence>
<evidence type="ECO:0000256" key="6">
    <source>
        <dbReference type="ARBA" id="ARBA00022801"/>
    </source>
</evidence>
<dbReference type="EMBL" id="JAHDVG010000467">
    <property type="protein sequence ID" value="KAH1182216.1"/>
    <property type="molecule type" value="Genomic_DNA"/>
</dbReference>
<dbReference type="Proteomes" id="UP000827986">
    <property type="component" value="Unassembled WGS sequence"/>
</dbReference>
<dbReference type="InterPro" id="IPR001427">
    <property type="entry name" value="RNaseA"/>
</dbReference>
<proteinExistence type="inferred from homology"/>
<dbReference type="GO" id="GO:0050830">
    <property type="term" value="P:defense response to Gram-positive bacterium"/>
    <property type="evidence" value="ECO:0007669"/>
    <property type="project" value="TreeGrafter"/>
</dbReference>
<gene>
    <name evidence="11" type="ORF">KIL84_009970</name>
</gene>
<dbReference type="Gene3D" id="3.10.130.10">
    <property type="entry name" value="Ribonuclease A-like domain"/>
    <property type="match status" value="1"/>
</dbReference>
<dbReference type="SMART" id="SM00092">
    <property type="entry name" value="RNAse_Pc"/>
    <property type="match status" value="1"/>
</dbReference>
<dbReference type="InterPro" id="IPR036816">
    <property type="entry name" value="RNaseA-like_dom_sf"/>
</dbReference>
<feature type="domain" description="Ribonuclease A-domain" evidence="10">
    <location>
        <begin position="101"/>
        <end position="221"/>
    </location>
</feature>
<evidence type="ECO:0000313" key="12">
    <source>
        <dbReference type="Proteomes" id="UP000827986"/>
    </source>
</evidence>
<dbReference type="AlphaFoldDB" id="A0A9D3XLU6"/>
<evidence type="ECO:0000259" key="10">
    <source>
        <dbReference type="SMART" id="SM00092"/>
    </source>
</evidence>
<dbReference type="GO" id="GO:0016787">
    <property type="term" value="F:hydrolase activity"/>
    <property type="evidence" value="ECO:0007669"/>
    <property type="project" value="UniProtKB-KW"/>
</dbReference>
<dbReference type="GO" id="GO:0004519">
    <property type="term" value="F:endonuclease activity"/>
    <property type="evidence" value="ECO:0007669"/>
    <property type="project" value="UniProtKB-KW"/>
</dbReference>
<evidence type="ECO:0000256" key="3">
    <source>
        <dbReference type="ARBA" id="ARBA00022525"/>
    </source>
</evidence>
<keyword evidence="3" id="KW-0964">Secreted</keyword>
<evidence type="ECO:0000256" key="1">
    <source>
        <dbReference type="ARBA" id="ARBA00004613"/>
    </source>
</evidence>
<comment type="similarity">
    <text evidence="2 8">Belongs to the pancreatic ribonuclease family.</text>
</comment>
<evidence type="ECO:0000256" key="2">
    <source>
        <dbReference type="ARBA" id="ARBA00005600"/>
    </source>
</evidence>
<dbReference type="CDD" id="cd06265">
    <property type="entry name" value="RNase_A_canonical"/>
    <property type="match status" value="1"/>
</dbReference>
<comment type="caution">
    <text evidence="11">The sequence shown here is derived from an EMBL/GenBank/DDBJ whole genome shotgun (WGS) entry which is preliminary data.</text>
</comment>
<keyword evidence="12" id="KW-1185">Reference proteome</keyword>
<dbReference type="Pfam" id="PF00074">
    <property type="entry name" value="RnaseA"/>
    <property type="match status" value="1"/>
</dbReference>
<dbReference type="PANTHER" id="PTHR11437">
    <property type="entry name" value="RIBONUCLEASE"/>
    <property type="match status" value="1"/>
</dbReference>
<dbReference type="PRINTS" id="PR00794">
    <property type="entry name" value="RIBONUCLEASE"/>
</dbReference>
<reference evidence="11" key="1">
    <citation type="submission" date="2021-09" db="EMBL/GenBank/DDBJ databases">
        <title>The genome of Mauremys mutica provides insights into the evolution of semi-aquatic lifestyle.</title>
        <authorList>
            <person name="Gong S."/>
            <person name="Gao Y."/>
        </authorList>
    </citation>
    <scope>NUCLEOTIDE SEQUENCE</scope>
    <source>
        <strain evidence="11">MM-2020</strain>
        <tissue evidence="11">Muscle</tissue>
    </source>
</reference>
<keyword evidence="5 8" id="KW-0255">Endonuclease</keyword>
<protein>
    <recommendedName>
        <fullName evidence="10">Ribonuclease A-domain domain-containing protein</fullName>
    </recommendedName>
</protein>
<keyword evidence="4 8" id="KW-0540">Nuclease</keyword>
<dbReference type="PROSITE" id="PS00127">
    <property type="entry name" value="RNASE_PANCREATIC"/>
    <property type="match status" value="1"/>
</dbReference>
<dbReference type="InterPro" id="IPR023411">
    <property type="entry name" value="RNaseA_AS"/>
</dbReference>
<evidence type="ECO:0000256" key="4">
    <source>
        <dbReference type="ARBA" id="ARBA00022722"/>
    </source>
</evidence>
<dbReference type="GO" id="GO:0005576">
    <property type="term" value="C:extracellular region"/>
    <property type="evidence" value="ECO:0007669"/>
    <property type="project" value="UniProtKB-SubCell"/>
</dbReference>
<dbReference type="InterPro" id="IPR023412">
    <property type="entry name" value="RNaseA_domain"/>
</dbReference>
<dbReference type="SUPFAM" id="SSF54076">
    <property type="entry name" value="RNase A-like"/>
    <property type="match status" value="1"/>
</dbReference>
<comment type="subcellular location">
    <subcellularLocation>
        <location evidence="1">Secreted</location>
    </subcellularLocation>
</comment>
<organism evidence="11 12">
    <name type="scientific">Mauremys mutica</name>
    <name type="common">yellowpond turtle</name>
    <dbReference type="NCBI Taxonomy" id="74926"/>
    <lineage>
        <taxon>Eukaryota</taxon>
        <taxon>Metazoa</taxon>
        <taxon>Chordata</taxon>
        <taxon>Craniata</taxon>
        <taxon>Vertebrata</taxon>
        <taxon>Euteleostomi</taxon>
        <taxon>Archelosauria</taxon>
        <taxon>Testudinata</taxon>
        <taxon>Testudines</taxon>
        <taxon>Cryptodira</taxon>
        <taxon>Durocryptodira</taxon>
        <taxon>Testudinoidea</taxon>
        <taxon>Geoemydidae</taxon>
        <taxon>Geoemydinae</taxon>
        <taxon>Mauremys</taxon>
    </lineage>
</organism>
<dbReference type="PANTHER" id="PTHR11437:SF10">
    <property type="entry name" value="ANGIOGENIN-RELATED"/>
    <property type="match status" value="1"/>
</dbReference>
<evidence type="ECO:0000256" key="8">
    <source>
        <dbReference type="RuleBase" id="RU000651"/>
    </source>
</evidence>
<keyword evidence="7" id="KW-1015">Disulfide bond</keyword>
<dbReference type="GO" id="GO:0004540">
    <property type="term" value="F:RNA nuclease activity"/>
    <property type="evidence" value="ECO:0007669"/>
    <property type="project" value="TreeGrafter"/>
</dbReference>
<keyword evidence="6 8" id="KW-0378">Hydrolase</keyword>
<evidence type="ECO:0000256" key="5">
    <source>
        <dbReference type="ARBA" id="ARBA00022759"/>
    </source>
</evidence>
<name>A0A9D3XLU6_9SAUR</name>
<evidence type="ECO:0000313" key="11">
    <source>
        <dbReference type="EMBL" id="KAH1182216.1"/>
    </source>
</evidence>
<accession>A0A9D3XLU6</accession>
<evidence type="ECO:0000256" key="9">
    <source>
        <dbReference type="SAM" id="MobiDB-lite"/>
    </source>
</evidence>
<feature type="region of interest" description="Disordered" evidence="9">
    <location>
        <begin position="238"/>
        <end position="263"/>
    </location>
</feature>
<dbReference type="GO" id="GO:0003676">
    <property type="term" value="F:nucleic acid binding"/>
    <property type="evidence" value="ECO:0007669"/>
    <property type="project" value="InterPro"/>
</dbReference>